<evidence type="ECO:0000313" key="2">
    <source>
        <dbReference type="EMBL" id="CAJ1497443.1"/>
    </source>
</evidence>
<comment type="similarity">
    <text evidence="1">Belongs to the phD/YefM antitoxin family.</text>
</comment>
<organism evidence="2 3">
    <name type="scientific">[Mycobacterium] kokjensenii</name>
    <dbReference type="NCBI Taxonomy" id="3064287"/>
    <lineage>
        <taxon>Bacteria</taxon>
        <taxon>Bacillati</taxon>
        <taxon>Actinomycetota</taxon>
        <taxon>Actinomycetes</taxon>
        <taxon>Mycobacteriales</taxon>
        <taxon>Mycobacteriaceae</taxon>
        <taxon>Mycolicibacter</taxon>
    </lineage>
</organism>
<gene>
    <name evidence="2" type="ORF">MU0083_001673</name>
</gene>
<dbReference type="NCBIfam" id="TIGR01552">
    <property type="entry name" value="phd_fam"/>
    <property type="match status" value="1"/>
</dbReference>
<name>A0ABN9MYP4_9MYCO</name>
<protein>
    <submittedName>
        <fullName evidence="2">Type II toxin-antitoxin system prevent-host-death family antitoxin</fullName>
    </submittedName>
</protein>
<reference evidence="2 3" key="1">
    <citation type="submission" date="2023-08" db="EMBL/GenBank/DDBJ databases">
        <authorList>
            <person name="Folkvardsen B D."/>
            <person name="Norman A."/>
        </authorList>
    </citation>
    <scope>NUCLEOTIDE SEQUENCE [LARGE SCALE GENOMIC DNA]</scope>
    <source>
        <strain evidence="2 3">Mu0083</strain>
    </source>
</reference>
<dbReference type="InterPro" id="IPR036165">
    <property type="entry name" value="YefM-like_sf"/>
</dbReference>
<dbReference type="EMBL" id="OY726394">
    <property type="protein sequence ID" value="CAJ1497443.1"/>
    <property type="molecule type" value="Genomic_DNA"/>
</dbReference>
<keyword evidence="3" id="KW-1185">Reference proteome</keyword>
<proteinExistence type="inferred from homology"/>
<dbReference type="Proteomes" id="UP001190336">
    <property type="component" value="Chromosome"/>
</dbReference>
<dbReference type="SUPFAM" id="SSF143120">
    <property type="entry name" value="YefM-like"/>
    <property type="match status" value="1"/>
</dbReference>
<evidence type="ECO:0000313" key="3">
    <source>
        <dbReference type="Proteomes" id="UP001190336"/>
    </source>
</evidence>
<dbReference type="RefSeq" id="WP_308476658.1">
    <property type="nucleotide sequence ID" value="NZ_OY726394.1"/>
</dbReference>
<sequence>MREITASEASRTFSAVLDSVEHGETVVVTRGGRRIASISPTPAATGAALNAILERWSGNDAFDDDLVGRIAEARDAVSTALDENPWTD</sequence>
<evidence type="ECO:0000256" key="1">
    <source>
        <dbReference type="ARBA" id="ARBA00009981"/>
    </source>
</evidence>
<accession>A0ABN9MYP4</accession>
<dbReference type="Gene3D" id="3.40.1620.10">
    <property type="entry name" value="YefM-like domain"/>
    <property type="match status" value="1"/>
</dbReference>